<reference evidence="4 5" key="1">
    <citation type="submission" date="2014-11" db="EMBL/GenBank/DDBJ databases">
        <authorList>
            <person name="Zhu J."/>
            <person name="Qi W."/>
            <person name="Song R."/>
        </authorList>
    </citation>
    <scope>NUCLEOTIDE SEQUENCE [LARGE SCALE GENOMIC DNA]</scope>
</reference>
<evidence type="ECO:0000313" key="4">
    <source>
        <dbReference type="EMBL" id="CEM02148.1"/>
    </source>
</evidence>
<feature type="compositionally biased region" description="Gly residues" evidence="2">
    <location>
        <begin position="205"/>
        <end position="214"/>
    </location>
</feature>
<organism evidence="4 5">
    <name type="scientific">Vitrella brassicaformis (strain CCMP3155)</name>
    <dbReference type="NCBI Taxonomy" id="1169540"/>
    <lineage>
        <taxon>Eukaryota</taxon>
        <taxon>Sar</taxon>
        <taxon>Alveolata</taxon>
        <taxon>Colpodellida</taxon>
        <taxon>Vitrellaceae</taxon>
        <taxon>Vitrella</taxon>
    </lineage>
</organism>
<name>A0A0G4EU33_VITBC</name>
<feature type="domain" description="DUF4485" evidence="3">
    <location>
        <begin position="5"/>
        <end position="85"/>
    </location>
</feature>
<feature type="compositionally biased region" description="Acidic residues" evidence="2">
    <location>
        <begin position="545"/>
        <end position="563"/>
    </location>
</feature>
<dbReference type="PANTHER" id="PTHR18871">
    <property type="entry name" value="CENTROSOMAL PROTEIN OF 112 KDA"/>
    <property type="match status" value="1"/>
</dbReference>
<dbReference type="Proteomes" id="UP000041254">
    <property type="component" value="Unassembled WGS sequence"/>
</dbReference>
<feature type="coiled-coil region" evidence="1">
    <location>
        <begin position="268"/>
        <end position="295"/>
    </location>
</feature>
<evidence type="ECO:0000256" key="1">
    <source>
        <dbReference type="SAM" id="Coils"/>
    </source>
</evidence>
<dbReference type="EMBL" id="CDMY01000319">
    <property type="protein sequence ID" value="CEM02148.1"/>
    <property type="molecule type" value="Genomic_DNA"/>
</dbReference>
<dbReference type="InParanoid" id="A0A0G4EU33"/>
<sequence>MMSQDEEFLSTMREVDMTLSALPRHLQIRAEKWQQKLYEEHATTTLKKHRNLHALLLLHCIREGTWYPPMDRVPYDGPLKTLPTHMACMVRKHRDTRQQPLRQPGPSSSPSSVTHAADQPARPHSPSPSPCPPPAPFTDDAEAIQEQFLSQLKVDESPKHQFLDQSQSPCIHTGSSTRLLRRVEALSPPHHQEPAAEGHCSSNGRGNGGGGGGRVLRVREQLREEEVTSRGVMEVDKGHLKWMERELWKSQVEIKRLRRGLRSHVNQMASLKQLLQAREQHINKLTQRLEEAEQLMRDVPQLGTISLLSSLHVPLYDAITEQQCHPRSPHALARRKGSRSPPLGTQQPFSRIMRPPGLGGAHAPVSSQDITAALAEVGVNEIDMQATLANQLDGPDEASQVFPTMMPRALEPVDMSLHPHAQNPSMDLPPCDERVREEAAAVIASLREPRRERGDQSGPPHQYPTREREEDELEEAARLAGAVGMDERGMGGDGAGQGMGFLKYLERFEVGGAGHEHTRFLLETERLHGDGGGGSLVPAGRAATGEDDLHDDIEGEGEGDVDA</sequence>
<accession>A0A0G4EU33</accession>
<dbReference type="VEuPathDB" id="CryptoDB:Vbra_1711"/>
<gene>
    <name evidence="4" type="ORF">Vbra_1711</name>
</gene>
<protein>
    <recommendedName>
        <fullName evidence="3">DUF4485 domain-containing protein</fullName>
    </recommendedName>
</protein>
<feature type="region of interest" description="Disordered" evidence="2">
    <location>
        <begin position="188"/>
        <end position="214"/>
    </location>
</feature>
<evidence type="ECO:0000256" key="2">
    <source>
        <dbReference type="SAM" id="MobiDB-lite"/>
    </source>
</evidence>
<feature type="region of interest" description="Disordered" evidence="2">
    <location>
        <begin position="445"/>
        <end position="475"/>
    </location>
</feature>
<evidence type="ECO:0000259" key="3">
    <source>
        <dbReference type="Pfam" id="PF14846"/>
    </source>
</evidence>
<proteinExistence type="predicted"/>
<dbReference type="AlphaFoldDB" id="A0A0G4EU33"/>
<keyword evidence="5" id="KW-1185">Reference proteome</keyword>
<feature type="compositionally biased region" description="Pro residues" evidence="2">
    <location>
        <begin position="123"/>
        <end position="136"/>
    </location>
</feature>
<dbReference type="Pfam" id="PF14846">
    <property type="entry name" value="DUF4485"/>
    <property type="match status" value="1"/>
</dbReference>
<dbReference type="InterPro" id="IPR027831">
    <property type="entry name" value="DUF4485"/>
</dbReference>
<dbReference type="InterPro" id="IPR055310">
    <property type="entry name" value="CEP112"/>
</dbReference>
<keyword evidence="1" id="KW-0175">Coiled coil</keyword>
<feature type="region of interest" description="Disordered" evidence="2">
    <location>
        <begin position="93"/>
        <end position="139"/>
    </location>
</feature>
<dbReference type="PANTHER" id="PTHR18871:SF2">
    <property type="entry name" value="CENTROSOMAL PROTEIN OF 112 KDA"/>
    <property type="match status" value="1"/>
</dbReference>
<evidence type="ECO:0000313" key="5">
    <source>
        <dbReference type="Proteomes" id="UP000041254"/>
    </source>
</evidence>
<dbReference type="OrthoDB" id="78101at2759"/>
<feature type="compositionally biased region" description="Polar residues" evidence="2">
    <location>
        <begin position="98"/>
        <end position="114"/>
    </location>
</feature>
<feature type="region of interest" description="Disordered" evidence="2">
    <location>
        <begin position="526"/>
        <end position="563"/>
    </location>
</feature>
<feature type="region of interest" description="Disordered" evidence="2">
    <location>
        <begin position="326"/>
        <end position="364"/>
    </location>
</feature>